<evidence type="ECO:0000259" key="1">
    <source>
        <dbReference type="PROSITE" id="PS50142"/>
    </source>
</evidence>
<feature type="domain" description="RNase III" evidence="1">
    <location>
        <begin position="7"/>
        <end position="48"/>
    </location>
</feature>
<keyword evidence="3" id="KW-1185">Reference proteome</keyword>
<evidence type="ECO:0000313" key="2">
    <source>
        <dbReference type="EMBL" id="SFI99204.1"/>
    </source>
</evidence>
<name>A0A1I3MQ07_9SPIR</name>
<dbReference type="AlphaFoldDB" id="A0A1I3MQ07"/>
<dbReference type="RefSeq" id="WP_177206244.1">
    <property type="nucleotide sequence ID" value="NZ_FORI01000010.1"/>
</dbReference>
<reference evidence="3" key="1">
    <citation type="submission" date="2016-10" db="EMBL/GenBank/DDBJ databases">
        <authorList>
            <person name="Varghese N."/>
            <person name="Submissions S."/>
        </authorList>
    </citation>
    <scope>NUCLEOTIDE SEQUENCE [LARGE SCALE GENOMIC DNA]</scope>
    <source>
        <strain evidence="3">XBD1002</strain>
    </source>
</reference>
<sequence>MPDKTKLAQIQKKIGYHFNNVNLLQQAFTRKSFASRNKQQNNEILEKV</sequence>
<dbReference type="PROSITE" id="PS50142">
    <property type="entry name" value="RNASE_3_2"/>
    <property type="match status" value="1"/>
</dbReference>
<dbReference type="Proteomes" id="UP000182737">
    <property type="component" value="Unassembled WGS sequence"/>
</dbReference>
<dbReference type="InterPro" id="IPR000999">
    <property type="entry name" value="RNase_III_dom"/>
</dbReference>
<gene>
    <name evidence="2" type="ORF">SAMN04487775_11044</name>
</gene>
<dbReference type="GO" id="GO:0004525">
    <property type="term" value="F:ribonuclease III activity"/>
    <property type="evidence" value="ECO:0007669"/>
    <property type="project" value="InterPro"/>
</dbReference>
<evidence type="ECO:0000313" key="3">
    <source>
        <dbReference type="Proteomes" id="UP000182737"/>
    </source>
</evidence>
<proteinExistence type="predicted"/>
<protein>
    <submittedName>
        <fullName evidence="2">Ribonuclease-3</fullName>
    </submittedName>
</protein>
<dbReference type="SUPFAM" id="SSF69065">
    <property type="entry name" value="RNase III domain-like"/>
    <property type="match status" value="1"/>
</dbReference>
<dbReference type="GO" id="GO:0006396">
    <property type="term" value="P:RNA processing"/>
    <property type="evidence" value="ECO:0007669"/>
    <property type="project" value="InterPro"/>
</dbReference>
<dbReference type="InterPro" id="IPR036389">
    <property type="entry name" value="RNase_III_sf"/>
</dbReference>
<accession>A0A1I3MQ07</accession>
<dbReference type="Gene3D" id="1.10.1520.10">
    <property type="entry name" value="Ribonuclease III domain"/>
    <property type="match status" value="1"/>
</dbReference>
<organism evidence="2 3">
    <name type="scientific">Treponema bryantii</name>
    <dbReference type="NCBI Taxonomy" id="163"/>
    <lineage>
        <taxon>Bacteria</taxon>
        <taxon>Pseudomonadati</taxon>
        <taxon>Spirochaetota</taxon>
        <taxon>Spirochaetia</taxon>
        <taxon>Spirochaetales</taxon>
        <taxon>Treponemataceae</taxon>
        <taxon>Treponema</taxon>
    </lineage>
</organism>
<dbReference type="EMBL" id="FORI01000010">
    <property type="protein sequence ID" value="SFI99204.1"/>
    <property type="molecule type" value="Genomic_DNA"/>
</dbReference>